<name>A0A6J4RCY8_9ACTN</name>
<evidence type="ECO:0000256" key="4">
    <source>
        <dbReference type="ARBA" id="ARBA00023239"/>
    </source>
</evidence>
<evidence type="ECO:0000256" key="5">
    <source>
        <dbReference type="ARBA" id="ARBA00023304"/>
    </source>
</evidence>
<keyword evidence="4 8" id="KW-0456">Lyase</keyword>
<evidence type="ECO:0000256" key="3">
    <source>
        <dbReference type="ARBA" id="ARBA00023014"/>
    </source>
</evidence>
<dbReference type="InterPro" id="IPR037237">
    <property type="entry name" value="IlvD/EDD_N"/>
</dbReference>
<evidence type="ECO:0000256" key="1">
    <source>
        <dbReference type="ARBA" id="ARBA00006486"/>
    </source>
</evidence>
<dbReference type="EC" id="4.2.1.9" evidence="8"/>
<accession>A0A6J4RCY8</accession>
<dbReference type="InterPro" id="IPR000581">
    <property type="entry name" value="ILV_EDD_N"/>
</dbReference>
<dbReference type="Pfam" id="PF00920">
    <property type="entry name" value="ILVD_EDD_N"/>
    <property type="match status" value="1"/>
</dbReference>
<reference evidence="8" key="1">
    <citation type="submission" date="2020-02" db="EMBL/GenBank/DDBJ databases">
        <authorList>
            <person name="Meier V. D."/>
        </authorList>
    </citation>
    <scope>NUCLEOTIDE SEQUENCE</scope>
    <source>
        <strain evidence="8">AVDCRST_MAG13</strain>
    </source>
</reference>
<dbReference type="AlphaFoldDB" id="A0A6J4RCY8"/>
<feature type="region of interest" description="Disordered" evidence="6">
    <location>
        <begin position="1"/>
        <end position="25"/>
    </location>
</feature>
<feature type="compositionally biased region" description="Basic and acidic residues" evidence="6">
    <location>
        <begin position="1"/>
        <end position="14"/>
    </location>
</feature>
<dbReference type="GO" id="GO:0009082">
    <property type="term" value="P:branched-chain amino acid biosynthetic process"/>
    <property type="evidence" value="ECO:0007669"/>
    <property type="project" value="UniProtKB-KW"/>
</dbReference>
<organism evidence="8">
    <name type="scientific">uncultured Solirubrobacteraceae bacterium</name>
    <dbReference type="NCBI Taxonomy" id="1162706"/>
    <lineage>
        <taxon>Bacteria</taxon>
        <taxon>Bacillati</taxon>
        <taxon>Actinomycetota</taxon>
        <taxon>Thermoleophilia</taxon>
        <taxon>Solirubrobacterales</taxon>
        <taxon>Solirubrobacteraceae</taxon>
        <taxon>environmental samples</taxon>
    </lineage>
</organism>
<comment type="similarity">
    <text evidence="1">Belongs to the IlvD/Edd family.</text>
</comment>
<keyword evidence="2" id="KW-0479">Metal-binding</keyword>
<keyword evidence="3" id="KW-0411">Iron-sulfur</keyword>
<gene>
    <name evidence="8" type="ORF">AVDCRST_MAG13-103</name>
</gene>
<proteinExistence type="inferred from homology"/>
<protein>
    <submittedName>
        <fullName evidence="8">Dihydroxy-acid dehydratase</fullName>
        <ecNumber evidence="8">4.2.1.9</ecNumber>
    </submittedName>
</protein>
<feature type="domain" description="Dihydroxy-acid/6-phosphogluconate dehydratase N-terminal" evidence="7">
    <location>
        <begin position="47"/>
        <end position="88"/>
    </location>
</feature>
<keyword evidence="5" id="KW-0028">Amino-acid biosynthesis</keyword>
<dbReference type="SUPFAM" id="SSF143975">
    <property type="entry name" value="IlvD/EDD N-terminal domain-like"/>
    <property type="match status" value="1"/>
</dbReference>
<dbReference type="GO" id="GO:0004160">
    <property type="term" value="F:dihydroxy-acid dehydratase activity"/>
    <property type="evidence" value="ECO:0007669"/>
    <property type="project" value="UniProtKB-EC"/>
</dbReference>
<dbReference type="EMBL" id="CADCVO010000019">
    <property type="protein sequence ID" value="CAA9466751.1"/>
    <property type="molecule type" value="Genomic_DNA"/>
</dbReference>
<evidence type="ECO:0000256" key="6">
    <source>
        <dbReference type="SAM" id="MobiDB-lite"/>
    </source>
</evidence>
<keyword evidence="5" id="KW-0100">Branched-chain amino acid biosynthesis</keyword>
<feature type="non-terminal residue" evidence="8">
    <location>
        <position position="88"/>
    </location>
</feature>
<evidence type="ECO:0000256" key="2">
    <source>
        <dbReference type="ARBA" id="ARBA00022714"/>
    </source>
</evidence>
<sequence length="88" mass="9432">MADEPRRPAPEAVRRRARAGLRAAPERAGARSHFWAMGIDPDRLDGPIVGIASTWTGTMPCNLGHRELTDQVADAVTRAGGVALPFNT</sequence>
<keyword evidence="2" id="KW-0001">2Fe-2S</keyword>
<evidence type="ECO:0000313" key="8">
    <source>
        <dbReference type="EMBL" id="CAA9466751.1"/>
    </source>
</evidence>
<dbReference type="GO" id="GO:0051537">
    <property type="term" value="F:2 iron, 2 sulfur cluster binding"/>
    <property type="evidence" value="ECO:0007669"/>
    <property type="project" value="UniProtKB-KW"/>
</dbReference>
<keyword evidence="2" id="KW-0408">Iron</keyword>
<evidence type="ECO:0000259" key="7">
    <source>
        <dbReference type="Pfam" id="PF00920"/>
    </source>
</evidence>